<evidence type="ECO:0000313" key="2">
    <source>
        <dbReference type="Proteomes" id="UP000248329"/>
    </source>
</evidence>
<reference evidence="1" key="1">
    <citation type="submission" date="2018-01" db="EMBL/GenBank/DDBJ databases">
        <authorList>
            <person name="Krukenberg V."/>
        </authorList>
    </citation>
    <scope>NUCLEOTIDE SEQUENCE</scope>
    <source>
        <strain evidence="1">E20ANME2</strain>
    </source>
</reference>
<accession>A0AC61KYH0</accession>
<sequence>MVDWCEWGWCGGGVIVTMVYDCVSGEGASRIYRSLWVRGGGEVVDAMGVEVWVFSRIVRANVFASLQHYGKWR</sequence>
<protein>
    <submittedName>
        <fullName evidence="1">Uncharacterized protein</fullName>
    </submittedName>
</protein>
<organism evidence="1 2">
    <name type="scientific">Candidatus Methanogaster sp</name>
    <dbReference type="NCBI Taxonomy" id="3386292"/>
    <lineage>
        <taxon>Archaea</taxon>
        <taxon>Methanobacteriati</taxon>
        <taxon>Methanobacteriota</taxon>
        <taxon>Stenosarchaea group</taxon>
        <taxon>Methanomicrobia</taxon>
        <taxon>Methanosarcinales</taxon>
        <taxon>ANME-2 cluster</taxon>
        <taxon>Candidatus Methanogasteraceae</taxon>
        <taxon>Candidatus Methanogaster</taxon>
    </lineage>
</organism>
<dbReference type="Proteomes" id="UP000248329">
    <property type="component" value="Unassembled WGS sequence"/>
</dbReference>
<proteinExistence type="predicted"/>
<dbReference type="EMBL" id="PQXF01000073">
    <property type="protein sequence ID" value="PXF57022.1"/>
    <property type="molecule type" value="Genomic_DNA"/>
</dbReference>
<gene>
    <name evidence="1" type="ORF">C4B59_15920</name>
</gene>
<comment type="caution">
    <text evidence="1">The sequence shown here is derived from an EMBL/GenBank/DDBJ whole genome shotgun (WGS) entry which is preliminary data.</text>
</comment>
<name>A0AC61KYH0_9EURY</name>
<evidence type="ECO:0000313" key="1">
    <source>
        <dbReference type="EMBL" id="PXF57022.1"/>
    </source>
</evidence>